<dbReference type="eggNOG" id="COG1262">
    <property type="taxonomic scope" value="Bacteria"/>
</dbReference>
<name>Q3ASY9_CHLCH</name>
<gene>
    <name evidence="1" type="ordered locus">Cag_0613</name>
</gene>
<organism evidence="1">
    <name type="scientific">Chlorobium chlorochromatii (strain CaD3)</name>
    <dbReference type="NCBI Taxonomy" id="340177"/>
    <lineage>
        <taxon>Bacteria</taxon>
        <taxon>Pseudomonadati</taxon>
        <taxon>Chlorobiota</taxon>
        <taxon>Chlorobiia</taxon>
        <taxon>Chlorobiales</taxon>
        <taxon>Chlorobiaceae</taxon>
        <taxon>Chlorobium/Pelodictyon group</taxon>
        <taxon>Chlorobium</taxon>
    </lineage>
</organism>
<dbReference type="AlphaFoldDB" id="Q3ASY9"/>
<proteinExistence type="predicted"/>
<sequence length="244" mass="27735">MYKKIVPLQTALHSNLKLKADNTFAFASGIHVAAIMANEFYRAASTYPIVFIEDAGKDGFMPVVLLGLTENENLFVNAEGRWEATYVPAILRRYPFALAKTGEEGQYTVCIDEESGFFTEEEGQALFNEDGQPGEVLEKVKTYLAQLQQMEQLTRQFCEVLKEHNLLAPLNMRVQKDNAVQNITGAYAVNDERLSHLSDETFLELRKKNFLPLIYSHLVSVTQIERLVQLRDKTTVIENNHTQE</sequence>
<dbReference type="EMBL" id="CP000108">
    <property type="protein sequence ID" value="ABB27886.1"/>
    <property type="molecule type" value="Genomic_DNA"/>
</dbReference>
<dbReference type="KEGG" id="cch:Cag_0613"/>
<protein>
    <submittedName>
        <fullName evidence="1">SapC-related protein</fullName>
    </submittedName>
</protein>
<dbReference type="HOGENOM" id="CLU_074824_1_1_10"/>
<dbReference type="InterPro" id="IPR010836">
    <property type="entry name" value="SapC"/>
</dbReference>
<dbReference type="OrthoDB" id="598474at2"/>
<dbReference type="Pfam" id="PF07277">
    <property type="entry name" value="SapC"/>
    <property type="match status" value="1"/>
</dbReference>
<evidence type="ECO:0000313" key="1">
    <source>
        <dbReference type="EMBL" id="ABB27886.1"/>
    </source>
</evidence>
<reference evidence="1" key="1">
    <citation type="submission" date="2005-08" db="EMBL/GenBank/DDBJ databases">
        <title>Complete sequence of Chlorobium chlorochromatii CaD3.</title>
        <authorList>
            <person name="Copeland A."/>
            <person name="Lucas S."/>
            <person name="Lapidus A."/>
            <person name="Barry K."/>
            <person name="Detter J.C."/>
            <person name="Glavina T."/>
            <person name="Hammon N."/>
            <person name="Israni S."/>
            <person name="Pitluck S."/>
            <person name="Bryant D."/>
            <person name="Schmutz J."/>
            <person name="Larimer F."/>
            <person name="Land M."/>
            <person name="Kyrpides N."/>
            <person name="Ivanova N."/>
            <person name="Richardson P."/>
        </authorList>
    </citation>
    <scope>NUCLEOTIDE SEQUENCE [LARGE SCALE GENOMIC DNA]</scope>
    <source>
        <strain evidence="1">CaD3</strain>
    </source>
</reference>
<dbReference type="STRING" id="340177.Cag_0613"/>
<accession>Q3ASY9</accession>